<evidence type="ECO:0000313" key="3">
    <source>
        <dbReference type="Proteomes" id="UP000186817"/>
    </source>
</evidence>
<accession>A0A1Q9DUS7</accession>
<organism evidence="2 3">
    <name type="scientific">Symbiodinium microadriaticum</name>
    <name type="common">Dinoflagellate</name>
    <name type="synonym">Zooxanthella microadriatica</name>
    <dbReference type="NCBI Taxonomy" id="2951"/>
    <lineage>
        <taxon>Eukaryota</taxon>
        <taxon>Sar</taxon>
        <taxon>Alveolata</taxon>
        <taxon>Dinophyceae</taxon>
        <taxon>Suessiales</taxon>
        <taxon>Symbiodiniaceae</taxon>
        <taxon>Symbiodinium</taxon>
    </lineage>
</organism>
<gene>
    <name evidence="2" type="ORF">AK812_SmicGene18591</name>
</gene>
<feature type="compositionally biased region" description="Basic and acidic residues" evidence="1">
    <location>
        <begin position="73"/>
        <end position="89"/>
    </location>
</feature>
<comment type="caution">
    <text evidence="2">The sequence shown here is derived from an EMBL/GenBank/DDBJ whole genome shotgun (WGS) entry which is preliminary data.</text>
</comment>
<feature type="region of interest" description="Disordered" evidence="1">
    <location>
        <begin position="54"/>
        <end position="167"/>
    </location>
</feature>
<dbReference type="EMBL" id="LSRX01000381">
    <property type="protein sequence ID" value="OLP98924.1"/>
    <property type="molecule type" value="Genomic_DNA"/>
</dbReference>
<sequence>MDRGTSKRHGRIRHPEMFSLTLDLAGPVQPGLDAKGLRYLLAAKFTLSKEFVKAYPGRDPPSGDGMEVTLETKCLRDEAEEEGERKELIKPSLQPPQEGGDQKEDKFDECSFREEREELKKPSLQPPQEGGDPFISVEDEPGEQGPLFDDEDEPGEQGPDQDDIKFNAGTTSFIGAKKEQREAFGDGEESVYAPTEPGEPSDDGGLEVQEEGADKGPAAMGDCEPPEAVALLFARALKDNSAISVKRALQDIVLYSESHGLPVYRLHADHGETFNHDIVEAEPRGRNREYHKEMDEQRLWPTAAEAAVAAQRAKTLGWKSKLGAPYGATVYIKQKAFDSSGPRPPEDTLVIESPPMGNVDMKAMTLDGPSLPSFAEDQAISLLDKWNVQRMTHIDQNNDEDTYNYAIPIRVPQKGGELWVELRKGDQDHGFLPPLSQLPEFFVRNHTTVNISAVTIEEKFEEEVYVNEECQVDSADPSAEWEMFLDVSSGLVKVEESTGAYGGREVLDNLSLSESAIKKEIQNVEVAIVTLRPDDPDRVVSLNKAGVQRLPTKFVFTVKPNSEAKAEDKKTWFKRKARLVVCGNLARPDTSALYTKAAPAEAVRMRLVMVKRRQWIVALLDVVAAFLMARPQ</sequence>
<feature type="compositionally biased region" description="Acidic residues" evidence="1">
    <location>
        <begin position="199"/>
        <end position="211"/>
    </location>
</feature>
<dbReference type="AlphaFoldDB" id="A0A1Q9DUS7"/>
<name>A0A1Q9DUS7_SYMMI</name>
<dbReference type="Proteomes" id="UP000186817">
    <property type="component" value="Unassembled WGS sequence"/>
</dbReference>
<feature type="compositionally biased region" description="Acidic residues" evidence="1">
    <location>
        <begin position="137"/>
        <end position="161"/>
    </location>
</feature>
<feature type="compositionally biased region" description="Basic and acidic residues" evidence="1">
    <location>
        <begin position="100"/>
        <end position="121"/>
    </location>
</feature>
<reference evidence="2 3" key="1">
    <citation type="submission" date="2016-02" db="EMBL/GenBank/DDBJ databases">
        <title>Genome analysis of coral dinoflagellate symbionts highlights evolutionary adaptations to a symbiotic lifestyle.</title>
        <authorList>
            <person name="Aranda M."/>
            <person name="Li Y."/>
            <person name="Liew Y.J."/>
            <person name="Baumgarten S."/>
            <person name="Simakov O."/>
            <person name="Wilson M."/>
            <person name="Piel J."/>
            <person name="Ashoor H."/>
            <person name="Bougouffa S."/>
            <person name="Bajic V.B."/>
            <person name="Ryu T."/>
            <person name="Ravasi T."/>
            <person name="Bayer T."/>
            <person name="Micklem G."/>
            <person name="Kim H."/>
            <person name="Bhak J."/>
            <person name="Lajeunesse T.C."/>
            <person name="Voolstra C.R."/>
        </authorList>
    </citation>
    <scope>NUCLEOTIDE SEQUENCE [LARGE SCALE GENOMIC DNA]</scope>
    <source>
        <strain evidence="2 3">CCMP2467</strain>
    </source>
</reference>
<proteinExistence type="predicted"/>
<keyword evidence="3" id="KW-1185">Reference proteome</keyword>
<evidence type="ECO:0000313" key="2">
    <source>
        <dbReference type="EMBL" id="OLP98924.1"/>
    </source>
</evidence>
<evidence type="ECO:0000256" key="1">
    <source>
        <dbReference type="SAM" id="MobiDB-lite"/>
    </source>
</evidence>
<feature type="region of interest" description="Disordered" evidence="1">
    <location>
        <begin position="181"/>
        <end position="218"/>
    </location>
</feature>
<protein>
    <submittedName>
        <fullName evidence="2">Uncharacterized protein</fullName>
    </submittedName>
</protein>